<gene>
    <name evidence="2" type="ORF">L195_g019237</name>
</gene>
<proteinExistence type="predicted"/>
<protein>
    <recommendedName>
        <fullName evidence="1">F-box associated beta-propeller type 1 domain-containing protein</fullName>
    </recommendedName>
</protein>
<dbReference type="PANTHER" id="PTHR31672">
    <property type="entry name" value="BNACNNG10540D PROTEIN"/>
    <property type="match status" value="1"/>
</dbReference>
<dbReference type="ExpressionAtlas" id="A0A2K3MZ45">
    <property type="expression patterns" value="baseline"/>
</dbReference>
<evidence type="ECO:0000313" key="3">
    <source>
        <dbReference type="Proteomes" id="UP000236291"/>
    </source>
</evidence>
<reference evidence="2 3" key="2">
    <citation type="journal article" date="2017" name="Front. Plant Sci.">
        <title>Gene Classification and Mining of Molecular Markers Useful in Red Clover (Trifolium pratense) Breeding.</title>
        <authorList>
            <person name="Istvanek J."/>
            <person name="Dluhosova J."/>
            <person name="Dluhos P."/>
            <person name="Patkova L."/>
            <person name="Nedelnik J."/>
            <person name="Repkova J."/>
        </authorList>
    </citation>
    <scope>NUCLEOTIDE SEQUENCE [LARGE SCALE GENOMIC DNA]</scope>
    <source>
        <strain evidence="3">cv. Tatra</strain>
        <tissue evidence="2">Young leaves</tissue>
    </source>
</reference>
<feature type="domain" description="F-box associated beta-propeller type 1" evidence="1">
    <location>
        <begin position="72"/>
        <end position="310"/>
    </location>
</feature>
<organism evidence="2 3">
    <name type="scientific">Trifolium pratense</name>
    <name type="common">Red clover</name>
    <dbReference type="NCBI Taxonomy" id="57577"/>
    <lineage>
        <taxon>Eukaryota</taxon>
        <taxon>Viridiplantae</taxon>
        <taxon>Streptophyta</taxon>
        <taxon>Embryophyta</taxon>
        <taxon>Tracheophyta</taxon>
        <taxon>Spermatophyta</taxon>
        <taxon>Magnoliopsida</taxon>
        <taxon>eudicotyledons</taxon>
        <taxon>Gunneridae</taxon>
        <taxon>Pentapetalae</taxon>
        <taxon>rosids</taxon>
        <taxon>fabids</taxon>
        <taxon>Fabales</taxon>
        <taxon>Fabaceae</taxon>
        <taxon>Papilionoideae</taxon>
        <taxon>50 kb inversion clade</taxon>
        <taxon>NPAAA clade</taxon>
        <taxon>Hologalegina</taxon>
        <taxon>IRL clade</taxon>
        <taxon>Trifolieae</taxon>
        <taxon>Trifolium</taxon>
    </lineage>
</organism>
<dbReference type="InterPro" id="IPR017451">
    <property type="entry name" value="F-box-assoc_interact_dom"/>
</dbReference>
<dbReference type="Pfam" id="PF07734">
    <property type="entry name" value="FBA_1"/>
    <property type="match status" value="1"/>
</dbReference>
<dbReference type="PANTHER" id="PTHR31672:SF13">
    <property type="entry name" value="F-BOX PROTEIN CPR30-LIKE"/>
    <property type="match status" value="1"/>
</dbReference>
<comment type="caution">
    <text evidence="2">The sequence shown here is derived from an EMBL/GenBank/DDBJ whole genome shotgun (WGS) entry which is preliminary data.</text>
</comment>
<reference evidence="2 3" key="1">
    <citation type="journal article" date="2014" name="Am. J. Bot.">
        <title>Genome assembly and annotation for red clover (Trifolium pratense; Fabaceae).</title>
        <authorList>
            <person name="Istvanek J."/>
            <person name="Jaros M."/>
            <person name="Krenek A."/>
            <person name="Repkova J."/>
        </authorList>
    </citation>
    <scope>NUCLEOTIDE SEQUENCE [LARGE SCALE GENOMIC DNA]</scope>
    <source>
        <strain evidence="3">cv. Tatra</strain>
        <tissue evidence="2">Young leaves</tissue>
    </source>
</reference>
<dbReference type="EMBL" id="ASHM01014085">
    <property type="protein sequence ID" value="PNX96036.1"/>
    <property type="molecule type" value="Genomic_DNA"/>
</dbReference>
<dbReference type="Proteomes" id="UP000236291">
    <property type="component" value="Unassembled WGS sequence"/>
</dbReference>
<dbReference type="NCBIfam" id="TIGR01640">
    <property type="entry name" value="F_box_assoc_1"/>
    <property type="match status" value="1"/>
</dbReference>
<evidence type="ECO:0000259" key="1">
    <source>
        <dbReference type="Pfam" id="PF07734"/>
    </source>
</evidence>
<name>A0A2K3MZ45_TRIPR</name>
<dbReference type="InterPro" id="IPR006527">
    <property type="entry name" value="F-box-assoc_dom_typ1"/>
</dbReference>
<accession>A0A2K3MZ45</accession>
<dbReference type="InterPro" id="IPR050796">
    <property type="entry name" value="SCF_F-box_component"/>
</dbReference>
<evidence type="ECO:0000313" key="2">
    <source>
        <dbReference type="EMBL" id="PNX96036.1"/>
    </source>
</evidence>
<sequence length="433" mass="49673">MFRNHHFMNLFRNNLLFSSNRCSYYEDASLLLKDYGNGLYSLYGDKFENKVKLDSPFGNHDSTQYLGFGSINGILFYSEKYIFWNPATPALKLLPESLVYESLDVSEDGCGMIYTSTHFNGFGYDDVTNDYKVIRYVSVTGELVGVQHMSLDVLGYKSLCSFWEIYSLRSDTWRKLETEMPPSLDCFEGSQVYMDGVCHWFCEEDSPDGQCVVSFYLSNEEFFVTPIPLDDDYYVFDETSWINLVVLNGFIALFSYHKDTTFHISILGEFGVEESWTKLLTVGPLPFVERPIGVGTKGEIFFVRKDEELVWLDLVCNPALAVTDMWKRITLRQNNVVITDGMWVRLLSSTNQPKFIEVKSSNEDKKEENSLDQLEDRHCSEDNSVVQQQSGIHSSDYGTGIAHRLEIRKLLEMVITERKEALTKGSYAVNSCT</sequence>
<dbReference type="AlphaFoldDB" id="A0A2K3MZ45"/>